<dbReference type="AlphaFoldDB" id="A0A1I1R448"/>
<keyword evidence="3" id="KW-1185">Reference proteome</keyword>
<keyword evidence="1" id="KW-1133">Transmembrane helix</keyword>
<dbReference type="EMBL" id="FOLG01000027">
    <property type="protein sequence ID" value="SFD28977.1"/>
    <property type="molecule type" value="Genomic_DNA"/>
</dbReference>
<evidence type="ECO:0000313" key="3">
    <source>
        <dbReference type="Proteomes" id="UP000198728"/>
    </source>
</evidence>
<dbReference type="RefSeq" id="WP_093362989.1">
    <property type="nucleotide sequence ID" value="NZ_FOLG01000027.1"/>
</dbReference>
<protein>
    <submittedName>
        <fullName evidence="2">Uncharacterized protein</fullName>
    </submittedName>
</protein>
<keyword evidence="1" id="KW-0472">Membrane</keyword>
<proteinExistence type="predicted"/>
<dbReference type="Proteomes" id="UP000198728">
    <property type="component" value="Unassembled WGS sequence"/>
</dbReference>
<organism evidence="2 3">
    <name type="scientific">Tropicimonas isoalkanivorans</name>
    <dbReference type="NCBI Taxonomy" id="441112"/>
    <lineage>
        <taxon>Bacteria</taxon>
        <taxon>Pseudomonadati</taxon>
        <taxon>Pseudomonadota</taxon>
        <taxon>Alphaproteobacteria</taxon>
        <taxon>Rhodobacterales</taxon>
        <taxon>Roseobacteraceae</taxon>
        <taxon>Tropicimonas</taxon>
    </lineage>
</organism>
<sequence length="74" mass="7824">MNRTVIVAACLFGLVEGPWIAWTLKVAGHLLGAEWRAPTLDQVALLVVALTALALLVADARGLPERDHPSARGA</sequence>
<feature type="transmembrane region" description="Helical" evidence="1">
    <location>
        <begin position="39"/>
        <end position="58"/>
    </location>
</feature>
<evidence type="ECO:0000256" key="1">
    <source>
        <dbReference type="SAM" id="Phobius"/>
    </source>
</evidence>
<reference evidence="2 3" key="1">
    <citation type="submission" date="2016-10" db="EMBL/GenBank/DDBJ databases">
        <authorList>
            <person name="de Groot N.N."/>
        </authorList>
    </citation>
    <scope>NUCLEOTIDE SEQUENCE [LARGE SCALE GENOMIC DNA]</scope>
    <source>
        <strain evidence="2 3">DSM 19548</strain>
    </source>
</reference>
<evidence type="ECO:0000313" key="2">
    <source>
        <dbReference type="EMBL" id="SFD28977.1"/>
    </source>
</evidence>
<gene>
    <name evidence="2" type="ORF">SAMN04488094_12714</name>
</gene>
<accession>A0A1I1R448</accession>
<name>A0A1I1R448_9RHOB</name>
<keyword evidence="1" id="KW-0812">Transmembrane</keyword>